<keyword evidence="3" id="KW-1185">Reference proteome</keyword>
<dbReference type="InterPro" id="IPR002586">
    <property type="entry name" value="CobQ/CobB/MinD/ParA_Nub-bd_dom"/>
</dbReference>
<gene>
    <name evidence="2" type="ORF">D2962_12375</name>
</gene>
<dbReference type="AlphaFoldDB" id="A0A3G2RB96"/>
<dbReference type="GO" id="GO:0005829">
    <property type="term" value="C:cytosol"/>
    <property type="evidence" value="ECO:0007669"/>
    <property type="project" value="TreeGrafter"/>
</dbReference>
<dbReference type="Gene3D" id="3.40.50.300">
    <property type="entry name" value="P-loop containing nucleotide triphosphate hydrolases"/>
    <property type="match status" value="1"/>
</dbReference>
<dbReference type="InterPro" id="IPR050625">
    <property type="entry name" value="ParA/MinD_ATPase"/>
</dbReference>
<accession>A0A3G2RB96</accession>
<dbReference type="InterPro" id="IPR014433">
    <property type="entry name" value="CooC"/>
</dbReference>
<dbReference type="KEGG" id="bacg:D2962_12375"/>
<dbReference type="Proteomes" id="UP000280960">
    <property type="component" value="Chromosome"/>
</dbReference>
<dbReference type="PANTHER" id="PTHR43384:SF7">
    <property type="entry name" value="CARBON-MONOXIDE DEHYDROGENASE ACCESSORY PROTEIN"/>
    <property type="match status" value="1"/>
</dbReference>
<evidence type="ECO:0000259" key="1">
    <source>
        <dbReference type="Pfam" id="PF01656"/>
    </source>
</evidence>
<dbReference type="GO" id="GO:0005524">
    <property type="term" value="F:ATP binding"/>
    <property type="evidence" value="ECO:0007669"/>
    <property type="project" value="TreeGrafter"/>
</dbReference>
<reference evidence="2 3" key="1">
    <citation type="submission" date="2018-10" db="EMBL/GenBank/DDBJ databases">
        <authorList>
            <person name="Zhang X."/>
        </authorList>
    </citation>
    <scope>NUCLEOTIDE SEQUENCE [LARGE SCALE GENOMIC DNA]</scope>
    <source>
        <strain evidence="2 3">SK-G1</strain>
    </source>
</reference>
<dbReference type="PIRSF" id="PIRSF005647">
    <property type="entry name" value="CooC"/>
    <property type="match status" value="1"/>
</dbReference>
<sequence>MAYTIAMAGKGGTGKTTIAGFLVDYLVKNKMTPVLAVDADPNSNLNQVLGMEVVTTLGEIREEVSIKNRDGKLPSGMTKAEYINLKLQQAVIEGHGFDLLVMGRPEGLGCYCFANGLLREATDRLSDSYKFMVIDNEAGLEHLSRRTTKKVDLMFAVSECSRRGIDAAARVKDLIEELDLDVKDLYLIVNRVPESGLTQDIKEAIDGYGLKLAGTVPVDSQIFDYDNRGIPLIRLPEDVPALKAVREIFNSYLTTVRRTGPFPLEK</sequence>
<dbReference type="EMBL" id="CP033169">
    <property type="protein sequence ID" value="AYO32288.1"/>
    <property type="molecule type" value="Genomic_DNA"/>
</dbReference>
<protein>
    <submittedName>
        <fullName evidence="2">Carbon monoxide dehydrogenase</fullName>
    </submittedName>
</protein>
<proteinExistence type="predicted"/>
<dbReference type="RefSeq" id="WP_122015788.1">
    <property type="nucleotide sequence ID" value="NZ_CP033169.1"/>
</dbReference>
<dbReference type="SUPFAM" id="SSF52540">
    <property type="entry name" value="P-loop containing nucleoside triphosphate hydrolases"/>
    <property type="match status" value="1"/>
</dbReference>
<dbReference type="GO" id="GO:0051782">
    <property type="term" value="P:negative regulation of cell division"/>
    <property type="evidence" value="ECO:0007669"/>
    <property type="project" value="TreeGrafter"/>
</dbReference>
<feature type="domain" description="CobQ/CobB/MinD/ParA nucleotide binding" evidence="1">
    <location>
        <begin position="6"/>
        <end position="232"/>
    </location>
</feature>
<organism evidence="2 3">
    <name type="scientific">Biomaibacter acetigenes</name>
    <dbReference type="NCBI Taxonomy" id="2316383"/>
    <lineage>
        <taxon>Bacteria</taxon>
        <taxon>Bacillati</taxon>
        <taxon>Bacillota</taxon>
        <taxon>Clostridia</taxon>
        <taxon>Thermosediminibacterales</taxon>
        <taxon>Tepidanaerobacteraceae</taxon>
        <taxon>Biomaibacter</taxon>
    </lineage>
</organism>
<name>A0A3G2RB96_9FIRM</name>
<evidence type="ECO:0000313" key="2">
    <source>
        <dbReference type="EMBL" id="AYO32288.1"/>
    </source>
</evidence>
<evidence type="ECO:0000313" key="3">
    <source>
        <dbReference type="Proteomes" id="UP000280960"/>
    </source>
</evidence>
<dbReference type="InterPro" id="IPR027417">
    <property type="entry name" value="P-loop_NTPase"/>
</dbReference>
<dbReference type="PANTHER" id="PTHR43384">
    <property type="entry name" value="SEPTUM SITE-DETERMINING PROTEIN MIND HOMOLOG, CHLOROPLASTIC-RELATED"/>
    <property type="match status" value="1"/>
</dbReference>
<dbReference type="GO" id="GO:0009898">
    <property type="term" value="C:cytoplasmic side of plasma membrane"/>
    <property type="evidence" value="ECO:0007669"/>
    <property type="project" value="TreeGrafter"/>
</dbReference>
<dbReference type="GO" id="GO:0016887">
    <property type="term" value="F:ATP hydrolysis activity"/>
    <property type="evidence" value="ECO:0007669"/>
    <property type="project" value="TreeGrafter"/>
</dbReference>
<dbReference type="Pfam" id="PF01656">
    <property type="entry name" value="CbiA"/>
    <property type="match status" value="1"/>
</dbReference>